<evidence type="ECO:0000256" key="4">
    <source>
        <dbReference type="ARBA" id="ARBA00022989"/>
    </source>
</evidence>
<sequence length="1337" mass="144842">MIEEDVRKTANTWSGNLKITVTYALSQLGRNLRPCRIGVATVFLVVFFTALLQNAIQLSPIIFLKLAENDLGETDLLYTPLQSKTVAPVPPHPPAPGGGGGVGPSPPMLTWGQAGNGTDEMSIQFVDVSYLASELRRKHEKAVRGVVPRWVLQGRVVNARFPSRLNTTAVLLIADTASEDSVAFGRSFQSRPLAQGECYASGSVLRAMGLQPDRGERLRIELDLIRASSALSSSGISSPMSDPTNETTANDLTTNDAEAILRALGVNMTDSVVIDVPNATLTILQGLRQQGLPINGTVPLTIGNGTVVNVNVTEVLIGTAESVGKVPVPVDAILNATLPLLRQALTIEADFVPIVGTDAPEGKWPSALGNTLMIDAKYVLAEIITSFKQAFEDIQASILNNPLEITFDPTPFLTEALKVDLDRYALTGNVLLEDRIPLYMQEPRQQAFDITVATDRVAESIGIDYPISVTAPLQSLLVASQFVRLFLDNLFAAVVFVLVLLSIVLVYSLMLNDVEDKTYEFGMLRALGMRKQTLISMLLFQAMLFAIPGLSMGLLVAWLGGLIVTYFIADFSYAVFSYELHLSAILLGSSLGLIMPVIANIVPIRRALSKTLRDALDIYHAVVSEIEVTIIKLHRLGLSPLQLLASSILVIAGFITYYLIPLSFVMRSFVFFFSILNIILMGMMLGLVMVAQVFQPLLQQAFCWLIVVPFRADASLYVLVVKNLQGHGKRNAKTGLMFTVALTFLVFAGAIFALQGNNLAANVKQATGADVVVRASLWERPLYEEKLSSFLQGEMGKPKFEGSADERAQVDFANVANASDTARESGPVYRVVEGFSFITFNLQLTPLVFDVQLSNDALFPSGPVNLRGIQSNFFDVIFQEYFRPSQFQKGLDLATDDLVPSLFATYSVDPPVGPTEQLPDNRTARMRDAKGILSGFTTAGRNASDEVIQETTNKTRKADLSSSSLQPLKLLLPEGLRDPWSVKAGKQLTLRVKLDGTNGESLYYSTVVRAMVRKIPGTMFSSFSFIQGYPDAYTTEDAMLSLWDDTQRVSGLVRNSDPAIASMSDSDPSRAYAGFSVSEGSSLAGSQNSTDTEAPRPTAGPPPPSPDVPVSIGGDSDDTEPDGGPGGQQEGANIGSPVANVRAATQRGLGKASLYVRLVPNATIDERDFITNTIRSIMDDTHAIIDVRTLTETTQTAADLLQVFFAVCAIIAFVLAFFLLWTSSSANVRENMWEIGVLRACGLSKWQVVRVGVYESLSLTLSSILLGTVLGGVVAITLTVQFNLFSELPFVFLFPFTLYGFMVFLALVTAVVGPWVPTMDVAQAPVALILKGADWCS</sequence>
<feature type="domain" description="ABC3 transporter permease C-terminal" evidence="8">
    <location>
        <begin position="493"/>
        <end position="611"/>
    </location>
</feature>
<feature type="transmembrane region" description="Helical" evidence="7">
    <location>
        <begin position="666"/>
        <end position="690"/>
    </location>
</feature>
<dbReference type="InterPro" id="IPR003838">
    <property type="entry name" value="ABC3_permease_C"/>
</dbReference>
<evidence type="ECO:0000256" key="3">
    <source>
        <dbReference type="ARBA" id="ARBA00022692"/>
    </source>
</evidence>
<dbReference type="InParanoid" id="A0A0G4GU86"/>
<feature type="compositionally biased region" description="Polar residues" evidence="6">
    <location>
        <begin position="1078"/>
        <end position="1092"/>
    </location>
</feature>
<proteinExistence type="predicted"/>
<feature type="compositionally biased region" description="Pro residues" evidence="6">
    <location>
        <begin position="1098"/>
        <end position="1107"/>
    </location>
</feature>
<feature type="transmembrane region" description="Helical" evidence="7">
    <location>
        <begin position="37"/>
        <end position="56"/>
    </location>
</feature>
<feature type="transmembrane region" description="Helical" evidence="7">
    <location>
        <begin position="490"/>
        <end position="514"/>
    </location>
</feature>
<dbReference type="STRING" id="1169540.A0A0G4GU86"/>
<evidence type="ECO:0000256" key="6">
    <source>
        <dbReference type="SAM" id="MobiDB-lite"/>
    </source>
</evidence>
<feature type="region of interest" description="Disordered" evidence="6">
    <location>
        <begin position="1058"/>
        <end position="1135"/>
    </location>
</feature>
<feature type="domain" description="ABC3 transporter permease C-terminal" evidence="8">
    <location>
        <begin position="1208"/>
        <end position="1323"/>
    </location>
</feature>
<feature type="transmembrane region" description="Helical" evidence="7">
    <location>
        <begin position="535"/>
        <end position="568"/>
    </location>
</feature>
<evidence type="ECO:0000259" key="8">
    <source>
        <dbReference type="Pfam" id="PF02687"/>
    </source>
</evidence>
<accession>A0A0G4GU86</accession>
<comment type="subcellular location">
    <subcellularLocation>
        <location evidence="1">Cell membrane</location>
        <topology evidence="1">Multi-pass membrane protein</topology>
    </subcellularLocation>
</comment>
<feature type="transmembrane region" description="Helical" evidence="7">
    <location>
        <begin position="702"/>
        <end position="720"/>
    </location>
</feature>
<keyword evidence="10" id="KW-1185">Reference proteome</keyword>
<feature type="region of interest" description="Disordered" evidence="6">
    <location>
        <begin position="87"/>
        <end position="106"/>
    </location>
</feature>
<evidence type="ECO:0000313" key="10">
    <source>
        <dbReference type="Proteomes" id="UP000041254"/>
    </source>
</evidence>
<evidence type="ECO:0000256" key="2">
    <source>
        <dbReference type="ARBA" id="ARBA00022475"/>
    </source>
</evidence>
<dbReference type="Proteomes" id="UP000041254">
    <property type="component" value="Unassembled WGS sequence"/>
</dbReference>
<keyword evidence="5 7" id="KW-0472">Membrane</keyword>
<gene>
    <name evidence="9" type="ORF">Vbra_10345</name>
</gene>
<keyword evidence="2" id="KW-1003">Cell membrane</keyword>
<name>A0A0G4GU86_VITBC</name>
<protein>
    <recommendedName>
        <fullName evidence="8">ABC3 transporter permease C-terminal domain-containing protein</fullName>
    </recommendedName>
</protein>
<dbReference type="OMA" id="VYYLMPL"/>
<reference evidence="9 10" key="1">
    <citation type="submission" date="2014-11" db="EMBL/GenBank/DDBJ databases">
        <authorList>
            <person name="Zhu J."/>
            <person name="Qi W."/>
            <person name="Song R."/>
        </authorList>
    </citation>
    <scope>NUCLEOTIDE SEQUENCE [LARGE SCALE GENOMIC DNA]</scope>
</reference>
<keyword evidence="3 7" id="KW-0812">Transmembrane</keyword>
<feature type="transmembrane region" description="Helical" evidence="7">
    <location>
        <begin position="641"/>
        <end position="660"/>
    </location>
</feature>
<evidence type="ECO:0000313" key="9">
    <source>
        <dbReference type="EMBL" id="CEM34393.1"/>
    </source>
</evidence>
<dbReference type="EMBL" id="CDMY01000821">
    <property type="protein sequence ID" value="CEM34393.1"/>
    <property type="molecule type" value="Genomic_DNA"/>
</dbReference>
<feature type="transmembrane region" description="Helical" evidence="7">
    <location>
        <begin position="580"/>
        <end position="602"/>
    </location>
</feature>
<keyword evidence="4 7" id="KW-1133">Transmembrane helix</keyword>
<dbReference type="OrthoDB" id="312032at2759"/>
<dbReference type="Pfam" id="PF02687">
    <property type="entry name" value="FtsX"/>
    <property type="match status" value="2"/>
</dbReference>
<organism evidence="9 10">
    <name type="scientific">Vitrella brassicaformis (strain CCMP3155)</name>
    <dbReference type="NCBI Taxonomy" id="1169540"/>
    <lineage>
        <taxon>Eukaryota</taxon>
        <taxon>Sar</taxon>
        <taxon>Alveolata</taxon>
        <taxon>Colpodellida</taxon>
        <taxon>Vitrellaceae</taxon>
        <taxon>Vitrella</taxon>
    </lineage>
</organism>
<dbReference type="PANTHER" id="PTHR32522:SF5">
    <property type="entry name" value="ABC3 TRANSPORTER PERMEASE PROTEIN DOMAIN-CONTAINING PROTEIN"/>
    <property type="match status" value="1"/>
</dbReference>
<evidence type="ECO:0000256" key="7">
    <source>
        <dbReference type="SAM" id="Phobius"/>
    </source>
</evidence>
<dbReference type="PANTHER" id="PTHR32522">
    <property type="match status" value="1"/>
</dbReference>
<feature type="transmembrane region" description="Helical" evidence="7">
    <location>
        <begin position="1290"/>
        <end position="1316"/>
    </location>
</feature>
<feature type="transmembrane region" description="Helical" evidence="7">
    <location>
        <begin position="1200"/>
        <end position="1221"/>
    </location>
</feature>
<feature type="transmembrane region" description="Helical" evidence="7">
    <location>
        <begin position="1257"/>
        <end position="1278"/>
    </location>
</feature>
<feature type="transmembrane region" description="Helical" evidence="7">
    <location>
        <begin position="735"/>
        <end position="754"/>
    </location>
</feature>
<dbReference type="GO" id="GO:0005886">
    <property type="term" value="C:plasma membrane"/>
    <property type="evidence" value="ECO:0007669"/>
    <property type="project" value="UniProtKB-SubCell"/>
</dbReference>
<evidence type="ECO:0000256" key="5">
    <source>
        <dbReference type="ARBA" id="ARBA00023136"/>
    </source>
</evidence>
<evidence type="ECO:0000256" key="1">
    <source>
        <dbReference type="ARBA" id="ARBA00004651"/>
    </source>
</evidence>
<dbReference type="VEuPathDB" id="CryptoDB:Vbra_10345"/>